<dbReference type="Pfam" id="PF00413">
    <property type="entry name" value="Peptidase_M10"/>
    <property type="match status" value="1"/>
</dbReference>
<accession>A0A2K0TRG0</accession>
<evidence type="ECO:0000313" key="6">
    <source>
        <dbReference type="EMBL" id="PNP48113.1"/>
    </source>
</evidence>
<dbReference type="Gene3D" id="3.40.390.10">
    <property type="entry name" value="Collagenase (Catalytic Domain)"/>
    <property type="match status" value="1"/>
</dbReference>
<dbReference type="GO" id="GO:0004222">
    <property type="term" value="F:metalloendopeptidase activity"/>
    <property type="evidence" value="ECO:0007669"/>
    <property type="project" value="InterPro"/>
</dbReference>
<evidence type="ECO:0000259" key="5">
    <source>
        <dbReference type="SMART" id="SM00235"/>
    </source>
</evidence>
<comment type="caution">
    <text evidence="6">The sequence shown here is derived from an EMBL/GenBank/DDBJ whole genome shotgun (WGS) entry which is preliminary data.</text>
</comment>
<dbReference type="AlphaFoldDB" id="A0A2K0TRG0"/>
<keyword evidence="2" id="KW-0479">Metal-binding</keyword>
<dbReference type="InterPro" id="IPR001818">
    <property type="entry name" value="Pept_M10_metallopeptidase"/>
</dbReference>
<proteinExistence type="predicted"/>
<evidence type="ECO:0000256" key="3">
    <source>
        <dbReference type="ARBA" id="ARBA00022801"/>
    </source>
</evidence>
<keyword evidence="1" id="KW-0645">Protease</keyword>
<dbReference type="SMART" id="SM00235">
    <property type="entry name" value="ZnMc"/>
    <property type="match status" value="1"/>
</dbReference>
<dbReference type="OrthoDB" id="406838at2759"/>
<gene>
    <name evidence="6" type="ORF">TGAMA5MH_00770</name>
</gene>
<dbReference type="Proteomes" id="UP000236546">
    <property type="component" value="Unassembled WGS sequence"/>
</dbReference>
<dbReference type="EMBL" id="MTYH01000010">
    <property type="protein sequence ID" value="PNP48113.1"/>
    <property type="molecule type" value="Genomic_DNA"/>
</dbReference>
<dbReference type="GO" id="GO:0031012">
    <property type="term" value="C:extracellular matrix"/>
    <property type="evidence" value="ECO:0007669"/>
    <property type="project" value="InterPro"/>
</dbReference>
<dbReference type="SUPFAM" id="SSF55486">
    <property type="entry name" value="Metalloproteases ('zincins'), catalytic domain"/>
    <property type="match status" value="1"/>
</dbReference>
<evidence type="ECO:0000256" key="2">
    <source>
        <dbReference type="ARBA" id="ARBA00022723"/>
    </source>
</evidence>
<dbReference type="InterPro" id="IPR006026">
    <property type="entry name" value="Peptidase_Metallo"/>
</dbReference>
<feature type="domain" description="Peptidase metallopeptidase" evidence="5">
    <location>
        <begin position="53"/>
        <end position="218"/>
    </location>
</feature>
<sequence length="262" mass="29857">MFVPASDLAGTTTAQASGRLFRDVGSRNRMQMRSKCRTQMRSCVALCVGHDYQIPRWHKGSELLYNICEESFDTPGTAALVAVAMTEAISMWGDIQVSFRLVSRSDPAAFQIKFKEANSSHPDLYAKSFLPGECNGRLVVYQNALDESACLASILAHEVGHILGLRHEFALERERQWPSVRFGRKNHLSIMNYFDHPRELHVSKQDRDELAAFYAYDGAHYRGLPVIDVRPDLSKIDKCRVRRQPGRLFLRKQLLRFGVRIN</sequence>
<evidence type="ECO:0000256" key="1">
    <source>
        <dbReference type="ARBA" id="ARBA00022670"/>
    </source>
</evidence>
<dbReference type="GO" id="GO:0008270">
    <property type="term" value="F:zinc ion binding"/>
    <property type="evidence" value="ECO:0007669"/>
    <property type="project" value="InterPro"/>
</dbReference>
<dbReference type="InterPro" id="IPR024079">
    <property type="entry name" value="MetalloPept_cat_dom_sf"/>
</dbReference>
<keyword evidence="4" id="KW-0862">Zinc</keyword>
<protein>
    <recommendedName>
        <fullName evidence="5">Peptidase metallopeptidase domain-containing protein</fullName>
    </recommendedName>
</protein>
<dbReference type="GO" id="GO:0006508">
    <property type="term" value="P:proteolysis"/>
    <property type="evidence" value="ECO:0007669"/>
    <property type="project" value="UniProtKB-KW"/>
</dbReference>
<evidence type="ECO:0000256" key="4">
    <source>
        <dbReference type="ARBA" id="ARBA00022833"/>
    </source>
</evidence>
<reference evidence="6 7" key="1">
    <citation type="submission" date="2017-02" db="EMBL/GenBank/DDBJ databases">
        <title>Genomes of Trichoderma spp. with biocontrol activity.</title>
        <authorList>
            <person name="Gardiner D."/>
            <person name="Kazan K."/>
            <person name="Vos C."/>
            <person name="Harvey P."/>
        </authorList>
    </citation>
    <scope>NUCLEOTIDE SEQUENCE [LARGE SCALE GENOMIC DNA]</scope>
    <source>
        <strain evidence="6 7">A5MH</strain>
    </source>
</reference>
<name>A0A2K0TRG0_9HYPO</name>
<organism evidence="6 7">
    <name type="scientific">Trichoderma gamsii</name>
    <dbReference type="NCBI Taxonomy" id="398673"/>
    <lineage>
        <taxon>Eukaryota</taxon>
        <taxon>Fungi</taxon>
        <taxon>Dikarya</taxon>
        <taxon>Ascomycota</taxon>
        <taxon>Pezizomycotina</taxon>
        <taxon>Sordariomycetes</taxon>
        <taxon>Hypocreomycetidae</taxon>
        <taxon>Hypocreales</taxon>
        <taxon>Hypocreaceae</taxon>
        <taxon>Trichoderma</taxon>
    </lineage>
</organism>
<keyword evidence="3" id="KW-0378">Hydrolase</keyword>
<evidence type="ECO:0000313" key="7">
    <source>
        <dbReference type="Proteomes" id="UP000236546"/>
    </source>
</evidence>